<accession>A0A7C8I2Z0</accession>
<feature type="compositionally biased region" description="Polar residues" evidence="1">
    <location>
        <begin position="70"/>
        <end position="81"/>
    </location>
</feature>
<gene>
    <name evidence="2" type="ORF">BDV95DRAFT_609027</name>
</gene>
<name>A0A7C8I2Z0_9PLEO</name>
<sequence>MAGIITLIPTSRPVSIPLFSARDMTNPMLSRPAPHPTHPNGHSGITLQSQPAAHATSTNDDSGIALQNLDPESTSIQSPSQRPDEPEGPMDAASR</sequence>
<reference evidence="2 3" key="1">
    <citation type="submission" date="2020-01" db="EMBL/GenBank/DDBJ databases">
        <authorList>
            <consortium name="DOE Joint Genome Institute"/>
            <person name="Haridas S."/>
            <person name="Albert R."/>
            <person name="Binder M."/>
            <person name="Bloem J."/>
            <person name="Labutti K."/>
            <person name="Salamov A."/>
            <person name="Andreopoulos B."/>
            <person name="Baker S.E."/>
            <person name="Barry K."/>
            <person name="Bills G."/>
            <person name="Bluhm B.H."/>
            <person name="Cannon C."/>
            <person name="Castanera R."/>
            <person name="Culley D.E."/>
            <person name="Daum C."/>
            <person name="Ezra D."/>
            <person name="Gonzalez J.B."/>
            <person name="Henrissat B."/>
            <person name="Kuo A."/>
            <person name="Liang C."/>
            <person name="Lipzen A."/>
            <person name="Lutzoni F."/>
            <person name="Magnuson J."/>
            <person name="Mondo S."/>
            <person name="Nolan M."/>
            <person name="Ohm R."/>
            <person name="Pangilinan J."/>
            <person name="Park H.-J.H."/>
            <person name="Ramirez L."/>
            <person name="Alfaro M."/>
            <person name="Sun H."/>
            <person name="Tritt A."/>
            <person name="Yoshinaga Y."/>
            <person name="Zwiers L.-H.L."/>
            <person name="Turgeon B.G."/>
            <person name="Goodwin S.B."/>
            <person name="Spatafora J.W."/>
            <person name="Crous P.W."/>
            <person name="Grigoriev I.V."/>
        </authorList>
    </citation>
    <scope>NUCLEOTIDE SEQUENCE [LARGE SCALE GENOMIC DNA]</scope>
    <source>
        <strain evidence="2 3">CBS 611.86</strain>
    </source>
</reference>
<keyword evidence="3" id="KW-1185">Reference proteome</keyword>
<organism evidence="2 3">
    <name type="scientific">Massariosphaeria phaeospora</name>
    <dbReference type="NCBI Taxonomy" id="100035"/>
    <lineage>
        <taxon>Eukaryota</taxon>
        <taxon>Fungi</taxon>
        <taxon>Dikarya</taxon>
        <taxon>Ascomycota</taxon>
        <taxon>Pezizomycotina</taxon>
        <taxon>Dothideomycetes</taxon>
        <taxon>Pleosporomycetidae</taxon>
        <taxon>Pleosporales</taxon>
        <taxon>Pleosporales incertae sedis</taxon>
        <taxon>Massariosphaeria</taxon>
    </lineage>
</organism>
<feature type="compositionally biased region" description="Polar residues" evidence="1">
    <location>
        <begin position="43"/>
        <end position="61"/>
    </location>
</feature>
<feature type="region of interest" description="Disordered" evidence="1">
    <location>
        <begin position="24"/>
        <end position="95"/>
    </location>
</feature>
<evidence type="ECO:0000256" key="1">
    <source>
        <dbReference type="SAM" id="MobiDB-lite"/>
    </source>
</evidence>
<dbReference type="EMBL" id="JAADJZ010000016">
    <property type="protein sequence ID" value="KAF2869488.1"/>
    <property type="molecule type" value="Genomic_DNA"/>
</dbReference>
<proteinExistence type="predicted"/>
<dbReference type="Proteomes" id="UP000481861">
    <property type="component" value="Unassembled WGS sequence"/>
</dbReference>
<protein>
    <submittedName>
        <fullName evidence="2">Uncharacterized protein</fullName>
    </submittedName>
</protein>
<evidence type="ECO:0000313" key="2">
    <source>
        <dbReference type="EMBL" id="KAF2869488.1"/>
    </source>
</evidence>
<evidence type="ECO:0000313" key="3">
    <source>
        <dbReference type="Proteomes" id="UP000481861"/>
    </source>
</evidence>
<comment type="caution">
    <text evidence="2">The sequence shown here is derived from an EMBL/GenBank/DDBJ whole genome shotgun (WGS) entry which is preliminary data.</text>
</comment>
<dbReference type="AlphaFoldDB" id="A0A7C8I2Z0"/>